<dbReference type="AlphaFoldDB" id="A0A7V1LXZ3"/>
<evidence type="ECO:0000259" key="2">
    <source>
        <dbReference type="Pfam" id="PF00441"/>
    </source>
</evidence>
<feature type="domain" description="Acyl-CoA dehydrogenase/oxidase C-terminal" evidence="2">
    <location>
        <begin position="230"/>
        <end position="358"/>
    </location>
</feature>
<protein>
    <recommendedName>
        <fullName evidence="2">Acyl-CoA dehydrogenase/oxidase C-terminal domain-containing protein</fullName>
    </recommendedName>
</protein>
<evidence type="ECO:0000256" key="1">
    <source>
        <dbReference type="ARBA" id="ARBA00022630"/>
    </source>
</evidence>
<organism evidence="3">
    <name type="scientific">Caldithrix abyssi</name>
    <dbReference type="NCBI Taxonomy" id="187145"/>
    <lineage>
        <taxon>Bacteria</taxon>
        <taxon>Pseudomonadati</taxon>
        <taxon>Calditrichota</taxon>
        <taxon>Calditrichia</taxon>
        <taxon>Calditrichales</taxon>
        <taxon>Calditrichaceae</taxon>
        <taxon>Caldithrix</taxon>
    </lineage>
</organism>
<dbReference type="SUPFAM" id="SSF47203">
    <property type="entry name" value="Acyl-CoA dehydrogenase C-terminal domain-like"/>
    <property type="match status" value="1"/>
</dbReference>
<dbReference type="Gene3D" id="1.20.140.10">
    <property type="entry name" value="Butyryl-CoA Dehydrogenase, subunit A, domain 3"/>
    <property type="match status" value="1"/>
</dbReference>
<accession>A0A7V1LXZ3</accession>
<dbReference type="Proteomes" id="UP000886005">
    <property type="component" value="Unassembled WGS sequence"/>
</dbReference>
<dbReference type="PANTHER" id="PTHR43884:SF12">
    <property type="entry name" value="ISOVALERYL-COA DEHYDROGENASE, MITOCHONDRIAL-RELATED"/>
    <property type="match status" value="1"/>
</dbReference>
<dbReference type="EMBL" id="DRLD01000077">
    <property type="protein sequence ID" value="HED09629.1"/>
    <property type="molecule type" value="Genomic_DNA"/>
</dbReference>
<dbReference type="InterPro" id="IPR009075">
    <property type="entry name" value="AcylCo_DH/oxidase_C"/>
</dbReference>
<name>A0A7V1LXZ3_CALAY</name>
<dbReference type="InterPro" id="IPR006089">
    <property type="entry name" value="Acyl-CoA_DH_CS"/>
</dbReference>
<dbReference type="PROSITE" id="PS00073">
    <property type="entry name" value="ACYL_COA_DH_2"/>
    <property type="match status" value="1"/>
</dbReference>
<dbReference type="PANTHER" id="PTHR43884">
    <property type="entry name" value="ACYL-COA DEHYDROGENASE"/>
    <property type="match status" value="1"/>
</dbReference>
<reference evidence="3" key="1">
    <citation type="journal article" date="2020" name="mSystems">
        <title>Genome- and Community-Level Interaction Insights into Carbon Utilization and Element Cycling Functions of Hydrothermarchaeota in Hydrothermal Sediment.</title>
        <authorList>
            <person name="Zhou Z."/>
            <person name="Liu Y."/>
            <person name="Xu W."/>
            <person name="Pan J."/>
            <person name="Luo Z.H."/>
            <person name="Li M."/>
        </authorList>
    </citation>
    <scope>NUCLEOTIDE SEQUENCE [LARGE SCALE GENOMIC DNA]</scope>
    <source>
        <strain evidence="3">HyVt-456</strain>
    </source>
</reference>
<dbReference type="GO" id="GO:0003995">
    <property type="term" value="F:acyl-CoA dehydrogenase activity"/>
    <property type="evidence" value="ECO:0007669"/>
    <property type="project" value="InterPro"/>
</dbReference>
<keyword evidence="1" id="KW-0285">Flavoprotein</keyword>
<comment type="caution">
    <text evidence="3">The sequence shown here is derived from an EMBL/GenBank/DDBJ whole genome shotgun (WGS) entry which is preliminary data.</text>
</comment>
<dbReference type="Pfam" id="PF00441">
    <property type="entry name" value="Acyl-CoA_dh_1"/>
    <property type="match status" value="1"/>
</dbReference>
<gene>
    <name evidence="3" type="ORF">ENJ10_02990</name>
</gene>
<proteinExistence type="predicted"/>
<sequence length="365" mass="40356">MEEYTFSAEDIAEFRELAGRFSRQTIQPYLNSEFSDGDMSKIDGIISAGKQAGLWADRENSLGIWGTDHSHAALSLEMLSALASSCAGVAVLFHSNGLAQRIFYDGGGSSGLPLLCALQESERPPAARLFLSHNTTLKDEDPKGVLTRYFVPVPEKSGALITFTRRNGRIALVLFELNKSVLKEERVRERLGLRACPLSHFHIAANATGLTLSEEATDLLRKGWYMHWLGLSAIAVGIARGALKAAREYCRHRYQGGTVIRDHDAIQTLLVNAQTALYTAESMLQHNRTLSDISPAHLTQAAMTKLSVMELCASAVTDSLQTFGGYGYMEDFGMEKRLRDMNTLRTMSGSPLYLRRLIFELSEEL</sequence>
<evidence type="ECO:0000313" key="3">
    <source>
        <dbReference type="EMBL" id="HED09629.1"/>
    </source>
</evidence>
<dbReference type="InterPro" id="IPR036250">
    <property type="entry name" value="AcylCo_DH-like_C"/>
</dbReference>